<dbReference type="Proteomes" id="UP000297654">
    <property type="component" value="Unassembled WGS sequence"/>
</dbReference>
<name>A0A1H8M5X9_9MICO</name>
<dbReference type="OrthoDB" id="5123546at2"/>
<evidence type="ECO:0000313" key="1">
    <source>
        <dbReference type="EMBL" id="TFB92075.1"/>
    </source>
</evidence>
<comment type="caution">
    <text evidence="1">The sequence shown here is derived from an EMBL/GenBank/DDBJ whole genome shotgun (WGS) entry which is preliminary data.</text>
</comment>
<organism evidence="1 2">
    <name type="scientific">Cryobacterium luteum</name>
    <dbReference type="NCBI Taxonomy" id="1424661"/>
    <lineage>
        <taxon>Bacteria</taxon>
        <taxon>Bacillati</taxon>
        <taxon>Actinomycetota</taxon>
        <taxon>Actinomycetes</taxon>
        <taxon>Micrococcales</taxon>
        <taxon>Microbacteriaceae</taxon>
        <taxon>Cryobacterium</taxon>
    </lineage>
</organism>
<dbReference type="EMBL" id="SOFF01000019">
    <property type="protein sequence ID" value="TFB92075.1"/>
    <property type="molecule type" value="Genomic_DNA"/>
</dbReference>
<proteinExistence type="predicted"/>
<gene>
    <name evidence="1" type="ORF">E3O10_05165</name>
</gene>
<reference evidence="1 2" key="1">
    <citation type="submission" date="2019-03" db="EMBL/GenBank/DDBJ databases">
        <title>Genomics of glacier-inhabiting Cryobacterium strains.</title>
        <authorList>
            <person name="Liu Q."/>
            <person name="Xin Y.-H."/>
        </authorList>
    </citation>
    <scope>NUCLEOTIDE SEQUENCE [LARGE SCALE GENOMIC DNA]</scope>
    <source>
        <strain evidence="1 2">Hh15</strain>
    </source>
</reference>
<protein>
    <submittedName>
        <fullName evidence="1">Uncharacterized protein</fullName>
    </submittedName>
</protein>
<sequence>MGDEFGYFEPIELVVAALTDVFGGEPVMTNYEGIPSVDYDWSGVSIGTDGPAQRPTNPELIMRVTAAEVHGIGIETVDGIQVGDPVAVLEVANPSHRWQRDGVEELVIKVNSVPVTPEDNERTFSVELRSCPADGPVTQFAAPIKNFE</sequence>
<accession>A0A1H8M5X9</accession>
<dbReference type="AlphaFoldDB" id="A0A1H8M5X9"/>
<evidence type="ECO:0000313" key="2">
    <source>
        <dbReference type="Proteomes" id="UP000297654"/>
    </source>
</evidence>
<dbReference type="RefSeq" id="WP_092112865.1">
    <property type="nucleotide sequence ID" value="NZ_FOCN01000038.1"/>
</dbReference>
<keyword evidence="2" id="KW-1185">Reference proteome</keyword>